<comment type="similarity">
    <text evidence="2">Belongs to the membrane fusion protein (MFP) (TC 8.A.1) family.</text>
</comment>
<feature type="coiled-coil region" evidence="6">
    <location>
        <begin position="300"/>
        <end position="380"/>
    </location>
</feature>
<organism evidence="9 10">
    <name type="scientific">Iningainema tapete BLCC-T55</name>
    <dbReference type="NCBI Taxonomy" id="2748662"/>
    <lineage>
        <taxon>Bacteria</taxon>
        <taxon>Bacillati</taxon>
        <taxon>Cyanobacteriota</taxon>
        <taxon>Cyanophyceae</taxon>
        <taxon>Nostocales</taxon>
        <taxon>Scytonemataceae</taxon>
        <taxon>Iningainema tapete</taxon>
    </lineage>
</organism>
<keyword evidence="10" id="KW-1185">Reference proteome</keyword>
<proteinExistence type="inferred from homology"/>
<keyword evidence="5" id="KW-0472">Membrane</keyword>
<dbReference type="Gene3D" id="2.40.50.100">
    <property type="match status" value="1"/>
</dbReference>
<keyword evidence="4" id="KW-1133">Transmembrane helix</keyword>
<dbReference type="AlphaFoldDB" id="A0A8J7BWR6"/>
<dbReference type="PRINTS" id="PR01490">
    <property type="entry name" value="RTXTOXIND"/>
</dbReference>
<sequence length="526" mass="57765">MKIPRESLTQDNVDSSDRLWQSEGFIQDLSIDLDSQTGTLYGGTVASVTVPSTEDLQDKLDGLQPQKKTVPQTAQNKNWSTSLQTVLDQPPSVFPYYLILGGMAFCVAFMAWAKSGQIEEVGKATGRLVPKGEPYKVHPVVSGKVANLYIKEGQTVKAGQVIAQLDKEIALNEIQRLQQEQAAFKQELVQTEALIDKTRLEAQSRAAITKAEVQGQQATIASVNAKIESQKAAIASVKQKATISQILLNQLKIDATAKQERIQRFNSLVQQGAIAKEQLFQVQQDLGVSQRSITQQIGEIQLAQVESNRLQADLQQVLAERTRMQAALTQKQAEGKTTLLQAEQTIQKLQVEKTNLLAKIQQVQKQQERANTELKQLSLTAPVNGVVLALNVRNSGEVVQTGQTLAEIAPQTAPLVLQAILPSREAGFVKIGNTAQIKFDAYPFQDYGIVSGKVISISADTKHSEQLGAVYRVEIGLNRNYVIANHQTIKFKPGQTATAEIIIRRRHIADILLDPIRQLQSSGISL</sequence>
<dbReference type="GO" id="GO:0016020">
    <property type="term" value="C:membrane"/>
    <property type="evidence" value="ECO:0007669"/>
    <property type="project" value="UniProtKB-SubCell"/>
</dbReference>
<evidence type="ECO:0000256" key="5">
    <source>
        <dbReference type="ARBA" id="ARBA00023136"/>
    </source>
</evidence>
<comment type="caution">
    <text evidence="9">The sequence shown here is derived from an EMBL/GenBank/DDBJ whole genome shotgun (WGS) entry which is preliminary data.</text>
</comment>
<keyword evidence="3" id="KW-0812">Transmembrane</keyword>
<feature type="domain" description="AprE-like beta-barrel" evidence="8">
    <location>
        <begin position="415"/>
        <end position="502"/>
    </location>
</feature>
<keyword evidence="6" id="KW-0175">Coiled coil</keyword>
<dbReference type="InterPro" id="IPR058625">
    <property type="entry name" value="MdtA-like_BSH"/>
</dbReference>
<feature type="coiled-coil region" evidence="6">
    <location>
        <begin position="167"/>
        <end position="194"/>
    </location>
</feature>
<comment type="subcellular location">
    <subcellularLocation>
        <location evidence="1">Membrane</location>
        <topology evidence="1">Single-pass membrane protein</topology>
    </subcellularLocation>
</comment>
<evidence type="ECO:0000259" key="8">
    <source>
        <dbReference type="Pfam" id="PF26002"/>
    </source>
</evidence>
<dbReference type="Proteomes" id="UP000629098">
    <property type="component" value="Unassembled WGS sequence"/>
</dbReference>
<dbReference type="PANTHER" id="PTHR30386">
    <property type="entry name" value="MEMBRANE FUSION SUBUNIT OF EMRAB-TOLC MULTIDRUG EFFLUX PUMP"/>
    <property type="match status" value="1"/>
</dbReference>
<evidence type="ECO:0000256" key="4">
    <source>
        <dbReference type="ARBA" id="ARBA00022989"/>
    </source>
</evidence>
<dbReference type="EMBL" id="JACXAE010000024">
    <property type="protein sequence ID" value="MBD2771423.1"/>
    <property type="molecule type" value="Genomic_DNA"/>
</dbReference>
<dbReference type="Pfam" id="PF25917">
    <property type="entry name" value="BSH_RND"/>
    <property type="match status" value="1"/>
</dbReference>
<evidence type="ECO:0000256" key="6">
    <source>
        <dbReference type="SAM" id="Coils"/>
    </source>
</evidence>
<evidence type="ECO:0000256" key="1">
    <source>
        <dbReference type="ARBA" id="ARBA00004167"/>
    </source>
</evidence>
<dbReference type="Pfam" id="PF26002">
    <property type="entry name" value="Beta-barrel_AprE"/>
    <property type="match status" value="1"/>
</dbReference>
<evidence type="ECO:0000313" key="10">
    <source>
        <dbReference type="Proteomes" id="UP000629098"/>
    </source>
</evidence>
<dbReference type="PANTHER" id="PTHR30386:SF26">
    <property type="entry name" value="TRANSPORT PROTEIN COMB"/>
    <property type="match status" value="1"/>
</dbReference>
<evidence type="ECO:0000256" key="2">
    <source>
        <dbReference type="ARBA" id="ARBA00009477"/>
    </source>
</evidence>
<protein>
    <submittedName>
        <fullName evidence="9">HlyD family efflux transporter periplasmic adaptor subunit</fullName>
    </submittedName>
</protein>
<dbReference type="SUPFAM" id="SSF111369">
    <property type="entry name" value="HlyD-like secretion proteins"/>
    <property type="match status" value="1"/>
</dbReference>
<gene>
    <name evidence="9" type="ORF">ICL16_04675</name>
</gene>
<dbReference type="InterPro" id="IPR058982">
    <property type="entry name" value="Beta-barrel_AprE"/>
</dbReference>
<accession>A0A8J7BWR6</accession>
<reference evidence="9" key="1">
    <citation type="submission" date="2020-09" db="EMBL/GenBank/DDBJ databases">
        <title>Iningainema tapete sp. nov. (Scytonemataceae, Cyanobacteria) from greenhouses in central Florida (USA) produces two types of nodularin with biosynthetic potential for microcystin-LR and anabaenopeptins.</title>
        <authorList>
            <person name="Berthold D.E."/>
            <person name="Lefler F.W."/>
            <person name="Huang I.-S."/>
            <person name="Abdulla H."/>
            <person name="Zimba P.V."/>
            <person name="Laughinghouse H.D. IV."/>
        </authorList>
    </citation>
    <scope>NUCLEOTIDE SEQUENCE</scope>
    <source>
        <strain evidence="9">BLCCT55</strain>
    </source>
</reference>
<dbReference type="Gene3D" id="2.40.30.170">
    <property type="match status" value="1"/>
</dbReference>
<name>A0A8J7BWR6_9CYAN</name>
<evidence type="ECO:0000259" key="7">
    <source>
        <dbReference type="Pfam" id="PF25917"/>
    </source>
</evidence>
<dbReference type="InterPro" id="IPR050739">
    <property type="entry name" value="MFP"/>
</dbReference>
<evidence type="ECO:0000313" key="9">
    <source>
        <dbReference type="EMBL" id="MBD2771423.1"/>
    </source>
</evidence>
<evidence type="ECO:0000256" key="3">
    <source>
        <dbReference type="ARBA" id="ARBA00022692"/>
    </source>
</evidence>
<feature type="domain" description="Multidrug resistance protein MdtA-like barrel-sandwich hybrid" evidence="7">
    <location>
        <begin position="136"/>
        <end position="408"/>
    </location>
</feature>
<dbReference type="RefSeq" id="WP_190825721.1">
    <property type="nucleotide sequence ID" value="NZ_CAWPPI010000024.1"/>
</dbReference>